<proteinExistence type="predicted"/>
<evidence type="ECO:0000313" key="4">
    <source>
        <dbReference type="Proteomes" id="UP000467700"/>
    </source>
</evidence>
<name>A0A8S0XYN7_CYCAE</name>
<dbReference type="OrthoDB" id="10027058at2759"/>
<dbReference type="GO" id="GO:0020037">
    <property type="term" value="F:heme binding"/>
    <property type="evidence" value="ECO:0007669"/>
    <property type="project" value="InterPro"/>
</dbReference>
<protein>
    <recommendedName>
        <fullName evidence="2">Globin-sensor domain-containing protein</fullName>
    </recommendedName>
</protein>
<feature type="region of interest" description="Disordered" evidence="1">
    <location>
        <begin position="13"/>
        <end position="73"/>
    </location>
</feature>
<keyword evidence="4" id="KW-1185">Reference proteome</keyword>
<sequence length="268" mass="30060">MATVDTLKIEELSLGTPSVLPEPEDRQKTPHPEPARCPASGALANDSNQAVCPVTGASAPPNGEPSTQEVDPDLLRTSISTRMTYLKDFLGFKRYDQDVLNKVAPLIYESIPTIVDQLYSKLFEFDLTKQVFLERNDGFDGPLPRSLEDLTLDSPQLVYRKVFMKAWARRILTSDFTSVKTFQYLDKVGVMHTGVKSFKHRAHVSPLHVPYRDCALTLGWVLTVLQTAILSLDEEKLSAKDKIDAIAAINKVIWMQNDLFARHYIPGE</sequence>
<dbReference type="Proteomes" id="UP000467700">
    <property type="component" value="Unassembled WGS sequence"/>
</dbReference>
<dbReference type="PANTHER" id="PTHR42071:SF1">
    <property type="entry name" value="GLOBIN-SENSOR DOMAIN-CONTAINING PROTEIN"/>
    <property type="match status" value="1"/>
</dbReference>
<evidence type="ECO:0000256" key="1">
    <source>
        <dbReference type="SAM" id="MobiDB-lite"/>
    </source>
</evidence>
<feature type="compositionally biased region" description="Basic and acidic residues" evidence="1">
    <location>
        <begin position="23"/>
        <end position="34"/>
    </location>
</feature>
<gene>
    <name evidence="3" type="ORF">AAE3_LOCUS11048</name>
</gene>
<dbReference type="InterPro" id="IPR012292">
    <property type="entry name" value="Globin/Proto"/>
</dbReference>
<feature type="domain" description="Globin-sensor" evidence="2">
    <location>
        <begin position="81"/>
        <end position="266"/>
    </location>
</feature>
<accession>A0A8S0XYN7</accession>
<organism evidence="3 4">
    <name type="scientific">Cyclocybe aegerita</name>
    <name type="common">Black poplar mushroom</name>
    <name type="synonym">Agrocybe aegerita</name>
    <dbReference type="NCBI Taxonomy" id="1973307"/>
    <lineage>
        <taxon>Eukaryota</taxon>
        <taxon>Fungi</taxon>
        <taxon>Dikarya</taxon>
        <taxon>Basidiomycota</taxon>
        <taxon>Agaricomycotina</taxon>
        <taxon>Agaricomycetes</taxon>
        <taxon>Agaricomycetidae</taxon>
        <taxon>Agaricales</taxon>
        <taxon>Agaricineae</taxon>
        <taxon>Bolbitiaceae</taxon>
        <taxon>Cyclocybe</taxon>
    </lineage>
</organism>
<comment type="caution">
    <text evidence="3">The sequence shown here is derived from an EMBL/GenBank/DDBJ whole genome shotgun (WGS) entry which is preliminary data.</text>
</comment>
<dbReference type="Pfam" id="PF11563">
    <property type="entry name" value="Protoglobin"/>
    <property type="match status" value="1"/>
</dbReference>
<reference evidence="3 4" key="1">
    <citation type="submission" date="2020-01" db="EMBL/GenBank/DDBJ databases">
        <authorList>
            <person name="Gupta K D."/>
        </authorList>
    </citation>
    <scope>NUCLEOTIDE SEQUENCE [LARGE SCALE GENOMIC DNA]</scope>
</reference>
<evidence type="ECO:0000259" key="2">
    <source>
        <dbReference type="Pfam" id="PF11563"/>
    </source>
</evidence>
<dbReference type="InterPro" id="IPR044398">
    <property type="entry name" value="Globin-sensor_dom"/>
</dbReference>
<dbReference type="PANTHER" id="PTHR42071">
    <property type="entry name" value="PROTOGLOBIN DOMAIN-CONTAINING PROTEIN"/>
    <property type="match status" value="1"/>
</dbReference>
<dbReference type="AlphaFoldDB" id="A0A8S0XYN7"/>
<dbReference type="GO" id="GO:0019825">
    <property type="term" value="F:oxygen binding"/>
    <property type="evidence" value="ECO:0007669"/>
    <property type="project" value="InterPro"/>
</dbReference>
<dbReference type="Gene3D" id="1.10.490.10">
    <property type="entry name" value="Globins"/>
    <property type="match status" value="1"/>
</dbReference>
<dbReference type="EMBL" id="CACVBS010000070">
    <property type="protein sequence ID" value="CAA7268781.1"/>
    <property type="molecule type" value="Genomic_DNA"/>
</dbReference>
<evidence type="ECO:0000313" key="3">
    <source>
        <dbReference type="EMBL" id="CAA7268781.1"/>
    </source>
</evidence>